<keyword evidence="3" id="KW-1185">Reference proteome</keyword>
<feature type="compositionally biased region" description="Polar residues" evidence="1">
    <location>
        <begin position="89"/>
        <end position="100"/>
    </location>
</feature>
<name>G4T6G0_SERID</name>
<feature type="compositionally biased region" description="Low complexity" evidence="1">
    <location>
        <begin position="568"/>
        <end position="581"/>
    </location>
</feature>
<sequence length="1004" mass="106952">MFKTRKSTDQGAQRSLRPSFWRSDAPVAQPPSDAETIRFHRSSVLRHSSQPVPAPTAVDSRAIGGRTQAVPVTTRPATTATPSVVSSYPAHSQPQFNVVRSSVDPRNAVATTSSPAPHAGLTSPPSQSINVPRANDTLISSKPAPTDVPSHRTSASLNSLHTASTSRSSFERISAENLQGSWGSNTFTTAPSSNAPRSTESLVRIPVAHDGSKDSAPKEQRQRRESARYPLVETSDSQRTPAAAHAESTQVGEQASNALPLPNSDYEVNKTRCIPPPTLSAVLFTPVSDPCLQSPVRARSLRRSKGQINGGTGSSNSIRDATAATGRQSPTPATQTSPSPPSAQPTHRRSRSEMIPEIAYLPPQHSTGSADRHTLLARVMSASTPSKMSKGTSTASARAMSAPSTHQPRVYSSSQEANPNMTKLKQTTIPRLSTGSIAASSPSIEQERQLAALHSPTSLQATAESIPPWKYSNTPVMTSGPTYSSLTSQVMSPNRASVASPRTLVYGSHHASELPAILPSQQRSALSSAGSTVGKPYVEEDTNSSFSTATPGSPASHTVRALFSSFTSRPSRQPARASSLSNPPITAPEVDSPRLANLASGLLTPPPLPPQSTRPDAPQQSYTQLQSQFQHPTSPRHATPDFTKPNSSKAATPSRRDETASPVSGLRSPSAAQPSILQNYGLDRESASANPRSPSANVHRALMGTPFHGERTLMSDSEYTVTTSISVTRSTVVQTAHAQPSSGPLPHALERLTASSMRKERPTPAIQSASGRVTPQSQGYPAQLPYPPQQSQSAVRVSCPRPPPSKTPPPRAATASPRRFVAWSIPILRHKPKKSISGVSGASMEAVIGGTQFGVTNEIAMSSQGSLLPSRTPDPLTAQQHGGISENNKRLAAVMDTKGRVRMVDEDEFDDAGDDGVQSDEPPFEDRMYAVQQWNNNREQDWKASGKSRRQRPGVSFDLPASESERDDGGMTMVSAVPAAGRILRYGRPQAHARQLSDVESTVY</sequence>
<feature type="region of interest" description="Disordered" evidence="1">
    <location>
        <begin position="517"/>
        <end position="673"/>
    </location>
</feature>
<feature type="compositionally biased region" description="Polar residues" evidence="1">
    <location>
        <begin position="176"/>
        <end position="201"/>
    </location>
</feature>
<comment type="caution">
    <text evidence="2">The sequence shown here is derived from an EMBL/GenBank/DDBJ whole genome shotgun (WGS) entry which is preliminary data.</text>
</comment>
<protein>
    <submittedName>
        <fullName evidence="2">Related to proteophosphoglycan ppg4-Leishmania major strain Friedlin</fullName>
    </submittedName>
</protein>
<feature type="compositionally biased region" description="Polar residues" evidence="1">
    <location>
        <begin position="151"/>
        <end position="168"/>
    </location>
</feature>
<dbReference type="EMBL" id="CAFZ01000007">
    <property type="protein sequence ID" value="CCA66943.1"/>
    <property type="molecule type" value="Genomic_DNA"/>
</dbReference>
<feature type="region of interest" description="Disordered" evidence="1">
    <location>
        <begin position="382"/>
        <end position="418"/>
    </location>
</feature>
<dbReference type="OrthoDB" id="3242572at2759"/>
<proteinExistence type="predicted"/>
<feature type="compositionally biased region" description="Low complexity" evidence="1">
    <location>
        <begin position="328"/>
        <end position="337"/>
    </location>
</feature>
<feature type="compositionally biased region" description="Polar residues" evidence="1">
    <location>
        <begin position="543"/>
        <end position="556"/>
    </location>
</feature>
<dbReference type="Proteomes" id="UP000007148">
    <property type="component" value="Unassembled WGS sequence"/>
</dbReference>
<accession>G4T6G0</accession>
<gene>
    <name evidence="2" type="ORF">PIIN_00781</name>
</gene>
<feature type="region of interest" description="Disordered" evidence="1">
    <location>
        <begin position="937"/>
        <end position="972"/>
    </location>
</feature>
<feature type="region of interest" description="Disordered" evidence="1">
    <location>
        <begin position="756"/>
        <end position="815"/>
    </location>
</feature>
<evidence type="ECO:0000313" key="3">
    <source>
        <dbReference type="Proteomes" id="UP000007148"/>
    </source>
</evidence>
<evidence type="ECO:0000256" key="1">
    <source>
        <dbReference type="SAM" id="MobiDB-lite"/>
    </source>
</evidence>
<organism evidence="2 3">
    <name type="scientific">Serendipita indica (strain DSM 11827)</name>
    <name type="common">Root endophyte fungus</name>
    <name type="synonym">Piriformospora indica</name>
    <dbReference type="NCBI Taxonomy" id="1109443"/>
    <lineage>
        <taxon>Eukaryota</taxon>
        <taxon>Fungi</taxon>
        <taxon>Dikarya</taxon>
        <taxon>Basidiomycota</taxon>
        <taxon>Agaricomycotina</taxon>
        <taxon>Agaricomycetes</taxon>
        <taxon>Sebacinales</taxon>
        <taxon>Serendipitaceae</taxon>
        <taxon>Serendipita</taxon>
    </lineage>
</organism>
<feature type="region of interest" description="Disordered" evidence="1">
    <location>
        <begin position="1"/>
        <end position="263"/>
    </location>
</feature>
<feature type="compositionally biased region" description="Basic and acidic residues" evidence="1">
    <location>
        <begin position="210"/>
        <end position="227"/>
    </location>
</feature>
<feature type="compositionally biased region" description="Polar residues" evidence="1">
    <location>
        <begin position="765"/>
        <end position="780"/>
    </location>
</feature>
<dbReference type="InParanoid" id="G4T6G0"/>
<feature type="compositionally biased region" description="Polar residues" evidence="1">
    <location>
        <begin position="247"/>
        <end position="257"/>
    </location>
</feature>
<feature type="compositionally biased region" description="Low complexity" evidence="1">
    <location>
        <begin position="619"/>
        <end position="630"/>
    </location>
</feature>
<dbReference type="STRING" id="1109443.G4T6G0"/>
<dbReference type="AlphaFoldDB" id="G4T6G0"/>
<feature type="compositionally biased region" description="Pro residues" evidence="1">
    <location>
        <begin position="800"/>
        <end position="811"/>
    </location>
</feature>
<feature type="region of interest" description="Disordered" evidence="1">
    <location>
        <begin position="295"/>
        <end position="351"/>
    </location>
</feature>
<reference evidence="2 3" key="1">
    <citation type="journal article" date="2011" name="PLoS Pathog.">
        <title>Endophytic Life Strategies Decoded by Genome and Transcriptome Analyses of the Mutualistic Root Symbiont Piriformospora indica.</title>
        <authorList>
            <person name="Zuccaro A."/>
            <person name="Lahrmann U."/>
            <person name="Guldener U."/>
            <person name="Langen G."/>
            <person name="Pfiffi S."/>
            <person name="Biedenkopf D."/>
            <person name="Wong P."/>
            <person name="Samans B."/>
            <person name="Grimm C."/>
            <person name="Basiewicz M."/>
            <person name="Murat C."/>
            <person name="Martin F."/>
            <person name="Kogel K.H."/>
        </authorList>
    </citation>
    <scope>NUCLEOTIDE SEQUENCE [LARGE SCALE GENOMIC DNA]</scope>
    <source>
        <strain evidence="2 3">DSM 11827</strain>
    </source>
</reference>
<evidence type="ECO:0000313" key="2">
    <source>
        <dbReference type="EMBL" id="CCA66943.1"/>
    </source>
</evidence>
<dbReference type="HOGENOM" id="CLU_298984_0_0_1"/>
<feature type="compositionally biased region" description="Low complexity" evidence="1">
    <location>
        <begin position="67"/>
        <end position="85"/>
    </location>
</feature>
<feature type="compositionally biased region" description="Polar residues" evidence="1">
    <location>
        <begin position="519"/>
        <end position="531"/>
    </location>
</feature>